<evidence type="ECO:0000256" key="7">
    <source>
        <dbReference type="ARBA" id="ARBA00023159"/>
    </source>
</evidence>
<dbReference type="EMBL" id="CP001678">
    <property type="protein sequence ID" value="ACT59348.1"/>
    <property type="molecule type" value="Genomic_DNA"/>
</dbReference>
<dbReference type="STRING" id="582402.Hbal_1660"/>
<dbReference type="Gene3D" id="1.10.8.60">
    <property type="match status" value="1"/>
</dbReference>
<dbReference type="Pfam" id="PF00158">
    <property type="entry name" value="Sigma54_activat"/>
    <property type="match status" value="1"/>
</dbReference>
<dbReference type="Pfam" id="PF02954">
    <property type="entry name" value="HTH_8"/>
    <property type="match status" value="1"/>
</dbReference>
<evidence type="ECO:0000313" key="13">
    <source>
        <dbReference type="Proteomes" id="UP000002745"/>
    </source>
</evidence>
<dbReference type="SMART" id="SM00448">
    <property type="entry name" value="REC"/>
    <property type="match status" value="1"/>
</dbReference>
<dbReference type="FunFam" id="3.40.50.2300:FF:000018">
    <property type="entry name" value="DNA-binding transcriptional regulator NtrC"/>
    <property type="match status" value="1"/>
</dbReference>
<proteinExistence type="predicted"/>
<dbReference type="InterPro" id="IPR002197">
    <property type="entry name" value="HTH_Fis"/>
</dbReference>
<evidence type="ECO:0000256" key="5">
    <source>
        <dbReference type="ARBA" id="ARBA00023015"/>
    </source>
</evidence>
<keyword evidence="5" id="KW-0805">Transcription regulation</keyword>
<evidence type="ECO:0000256" key="6">
    <source>
        <dbReference type="ARBA" id="ARBA00023125"/>
    </source>
</evidence>
<dbReference type="InterPro" id="IPR025943">
    <property type="entry name" value="Sigma_54_int_dom_ATP-bd_2"/>
</dbReference>
<accession>C6XJQ3</accession>
<evidence type="ECO:0000256" key="3">
    <source>
        <dbReference type="ARBA" id="ARBA00022840"/>
    </source>
</evidence>
<dbReference type="CDD" id="cd00009">
    <property type="entry name" value="AAA"/>
    <property type="match status" value="1"/>
</dbReference>
<dbReference type="GO" id="GO:0043565">
    <property type="term" value="F:sequence-specific DNA binding"/>
    <property type="evidence" value="ECO:0007669"/>
    <property type="project" value="InterPro"/>
</dbReference>
<dbReference type="GO" id="GO:0005524">
    <property type="term" value="F:ATP binding"/>
    <property type="evidence" value="ECO:0007669"/>
    <property type="project" value="UniProtKB-KW"/>
</dbReference>
<feature type="domain" description="Sigma-54 factor interaction" evidence="10">
    <location>
        <begin position="142"/>
        <end position="368"/>
    </location>
</feature>
<dbReference type="PANTHER" id="PTHR32071">
    <property type="entry name" value="TRANSCRIPTIONAL REGULATORY PROTEIN"/>
    <property type="match status" value="1"/>
</dbReference>
<dbReference type="InterPro" id="IPR009057">
    <property type="entry name" value="Homeodomain-like_sf"/>
</dbReference>
<dbReference type="SUPFAM" id="SSF52540">
    <property type="entry name" value="P-loop containing nucleoside triphosphate hydrolases"/>
    <property type="match status" value="1"/>
</dbReference>
<name>C6XJQ3_HIRBI</name>
<keyword evidence="2" id="KW-0547">Nucleotide-binding</keyword>
<gene>
    <name evidence="12" type="ordered locus">Hbal_1660</name>
</gene>
<dbReference type="eggNOG" id="COG2204">
    <property type="taxonomic scope" value="Bacteria"/>
</dbReference>
<dbReference type="CDD" id="cd17550">
    <property type="entry name" value="REC_NtrX-like"/>
    <property type="match status" value="1"/>
</dbReference>
<evidence type="ECO:0000256" key="9">
    <source>
        <dbReference type="PROSITE-ProRule" id="PRU00169"/>
    </source>
</evidence>
<dbReference type="PANTHER" id="PTHR32071:SF17">
    <property type="entry name" value="TRANSCRIPTIONAL REGULATOR (NTRC FAMILY)"/>
    <property type="match status" value="1"/>
</dbReference>
<dbReference type="InterPro" id="IPR027417">
    <property type="entry name" value="P-loop_NTPase"/>
</dbReference>
<feature type="domain" description="Response regulatory" evidence="11">
    <location>
        <begin position="4"/>
        <end position="120"/>
    </location>
</feature>
<dbReference type="FunFam" id="1.10.10.60:FF:000165">
    <property type="entry name" value="Two-component system nitrogen regulation response regulator NtrX"/>
    <property type="match status" value="1"/>
</dbReference>
<dbReference type="RefSeq" id="WP_015827498.1">
    <property type="nucleotide sequence ID" value="NC_012982.1"/>
</dbReference>
<dbReference type="PROSITE" id="PS00688">
    <property type="entry name" value="SIGMA54_INTERACT_3"/>
    <property type="match status" value="1"/>
</dbReference>
<keyword evidence="3" id="KW-0067">ATP-binding</keyword>
<dbReference type="KEGG" id="hba:Hbal_1660"/>
<dbReference type="PROSITE" id="PS50045">
    <property type="entry name" value="SIGMA54_INTERACT_4"/>
    <property type="match status" value="1"/>
</dbReference>
<evidence type="ECO:0000259" key="10">
    <source>
        <dbReference type="PROSITE" id="PS50045"/>
    </source>
</evidence>
<dbReference type="SMART" id="SM00382">
    <property type="entry name" value="AAA"/>
    <property type="match status" value="1"/>
</dbReference>
<keyword evidence="4" id="KW-0902">Two-component regulatory system</keyword>
<dbReference type="HOGENOM" id="CLU_000445_0_6_5"/>
<evidence type="ECO:0000259" key="11">
    <source>
        <dbReference type="PROSITE" id="PS50110"/>
    </source>
</evidence>
<keyword evidence="13" id="KW-1185">Reference proteome</keyword>
<dbReference type="Gene3D" id="3.40.50.2300">
    <property type="match status" value="1"/>
</dbReference>
<reference evidence="13" key="1">
    <citation type="journal article" date="2011" name="J. Bacteriol.">
        <title>Genome sequences of eight morphologically diverse alphaproteobacteria.</title>
        <authorList>
            <consortium name="US DOE Joint Genome Institute"/>
            <person name="Brown P.J."/>
            <person name="Kysela D.T."/>
            <person name="Buechlein A."/>
            <person name="Hemmerich C."/>
            <person name="Brun Y.V."/>
        </authorList>
    </citation>
    <scope>NUCLEOTIDE SEQUENCE [LARGE SCALE GENOMIC DNA]</scope>
    <source>
        <strain evidence="13">ATCC 49814 / DSM 5838 / IFAM 1418</strain>
    </source>
</reference>
<feature type="modified residue" description="4-aspartylphosphate" evidence="9">
    <location>
        <position position="53"/>
    </location>
</feature>
<dbReference type="Proteomes" id="UP000002745">
    <property type="component" value="Chromosome"/>
</dbReference>
<dbReference type="InterPro" id="IPR011006">
    <property type="entry name" value="CheY-like_superfamily"/>
</dbReference>
<dbReference type="FunFam" id="3.40.50.300:FF:000006">
    <property type="entry name" value="DNA-binding transcriptional regulator NtrC"/>
    <property type="match status" value="1"/>
</dbReference>
<dbReference type="AlphaFoldDB" id="C6XJQ3"/>
<dbReference type="PROSITE" id="PS00676">
    <property type="entry name" value="SIGMA54_INTERACT_2"/>
    <property type="match status" value="1"/>
</dbReference>
<keyword evidence="1 9" id="KW-0597">Phosphoprotein</keyword>
<dbReference type="Gene3D" id="3.40.50.300">
    <property type="entry name" value="P-loop containing nucleotide triphosphate hydrolases"/>
    <property type="match status" value="1"/>
</dbReference>
<evidence type="ECO:0000313" key="12">
    <source>
        <dbReference type="EMBL" id="ACT59348.1"/>
    </source>
</evidence>
<protein>
    <submittedName>
        <fullName evidence="12">Two component, sigma54 specific, transcriptional regulator, Fis family</fullName>
    </submittedName>
</protein>
<keyword evidence="6" id="KW-0238">DNA-binding</keyword>
<dbReference type="PROSITE" id="PS50110">
    <property type="entry name" value="RESPONSE_REGULATORY"/>
    <property type="match status" value="1"/>
</dbReference>
<evidence type="ECO:0000256" key="8">
    <source>
        <dbReference type="ARBA" id="ARBA00023163"/>
    </source>
</evidence>
<dbReference type="InterPro" id="IPR003593">
    <property type="entry name" value="AAA+_ATPase"/>
</dbReference>
<dbReference type="OrthoDB" id="9804019at2"/>
<dbReference type="GO" id="GO:0006355">
    <property type="term" value="P:regulation of DNA-templated transcription"/>
    <property type="evidence" value="ECO:0007669"/>
    <property type="project" value="InterPro"/>
</dbReference>
<evidence type="ECO:0000256" key="2">
    <source>
        <dbReference type="ARBA" id="ARBA00022741"/>
    </source>
</evidence>
<dbReference type="SUPFAM" id="SSF46689">
    <property type="entry name" value="Homeodomain-like"/>
    <property type="match status" value="1"/>
</dbReference>
<dbReference type="Pfam" id="PF25601">
    <property type="entry name" value="AAA_lid_14"/>
    <property type="match status" value="1"/>
</dbReference>
<evidence type="ECO:0000256" key="4">
    <source>
        <dbReference type="ARBA" id="ARBA00023012"/>
    </source>
</evidence>
<dbReference type="SUPFAM" id="SSF52172">
    <property type="entry name" value="CheY-like"/>
    <property type="match status" value="1"/>
</dbReference>
<evidence type="ECO:0000256" key="1">
    <source>
        <dbReference type="ARBA" id="ARBA00022553"/>
    </source>
</evidence>
<keyword evidence="8" id="KW-0804">Transcription</keyword>
<dbReference type="Pfam" id="PF00072">
    <property type="entry name" value="Response_reg"/>
    <property type="match status" value="1"/>
</dbReference>
<dbReference type="InterPro" id="IPR025944">
    <property type="entry name" value="Sigma_54_int_dom_CS"/>
</dbReference>
<sequence length="457" mass="50491">MAFEILVVDDETDIRELVGGILEDEGYKVRTAADAKQSMDAVRERAPNLVLLDVWLKGSEFDGLEILSMLKELDPNMPIIIMSGHGTVETAVTAIRNGAYDYLEKPFNSDKLLVLVQRALEAAQLRRENTRLKSQTAISDQLIGDSQATQQLRAAIAKVSPANSRVLISGPPGVGKELVARMIHANSSRNDGPFVVVNAATIAPERMEMELFGEEDQTGRPRKIGLFEQAHNGTLLLDEVADMPAGTQSKILRVLIDQRFKRENGNSDVKVDVRVISSTARNLQDEISVGRFREDLYYRLSVVPINVPSLESRREDIADLAVFFAKRIGESSGLPARSFSEEALAVLQSSEWPGNVRQLRNVVERILILAGGDSSQQIMPDHLPIDRSGDGSNTASMDTISLPLREAREKFEREYLTLQITRFGGNISRTAAFIGMERSALHRKLKALGVDTSSEKL</sequence>
<dbReference type="InterPro" id="IPR058031">
    <property type="entry name" value="AAA_lid_NorR"/>
</dbReference>
<dbReference type="InterPro" id="IPR002078">
    <property type="entry name" value="Sigma_54_int"/>
</dbReference>
<dbReference type="Gene3D" id="1.10.10.60">
    <property type="entry name" value="Homeodomain-like"/>
    <property type="match status" value="1"/>
</dbReference>
<dbReference type="GO" id="GO:0000160">
    <property type="term" value="P:phosphorelay signal transduction system"/>
    <property type="evidence" value="ECO:0007669"/>
    <property type="project" value="UniProtKB-KW"/>
</dbReference>
<keyword evidence="7" id="KW-0010">Activator</keyword>
<dbReference type="InterPro" id="IPR001789">
    <property type="entry name" value="Sig_transdc_resp-reg_receiver"/>
</dbReference>
<organism evidence="12 13">
    <name type="scientific">Hirschia baltica (strain ATCC 49814 / DSM 5838 / IFAM 1418)</name>
    <dbReference type="NCBI Taxonomy" id="582402"/>
    <lineage>
        <taxon>Bacteria</taxon>
        <taxon>Pseudomonadati</taxon>
        <taxon>Pseudomonadota</taxon>
        <taxon>Alphaproteobacteria</taxon>
        <taxon>Hyphomonadales</taxon>
        <taxon>Hyphomonadaceae</taxon>
        <taxon>Hirschia</taxon>
    </lineage>
</organism>